<feature type="binding site" evidence="3">
    <location>
        <position position="226"/>
    </location>
    <ligand>
        <name>substrate</name>
    </ligand>
</feature>
<feature type="site" description="Could be important to modulate the pK values of the two catalytic cysteine residues" evidence="3">
    <location>
        <position position="195"/>
    </location>
</feature>
<evidence type="ECO:0000313" key="6">
    <source>
        <dbReference type="EMBL" id="MFC7068211.1"/>
    </source>
</evidence>
<dbReference type="GO" id="GO:0009089">
    <property type="term" value="P:lysine biosynthetic process via diaminopimelate"/>
    <property type="evidence" value="ECO:0007669"/>
    <property type="project" value="UniProtKB-UniRule"/>
</dbReference>
<evidence type="ECO:0000256" key="2">
    <source>
        <dbReference type="ARBA" id="ARBA00023235"/>
    </source>
</evidence>
<sequence>MSDPTDADTAADTGTAADTDTAATVPATKYHGTGNDFLVVDAAEAVPDRGAFAIHHCDRETGVKGAERTGADGVLFMDVTDDGDGSGVARATMTLVQPDASIAEMCGNGARCAAAWVRERTGADVVDLDTPAGVRRATVTAGDDDSQDEVTVEVEMGRPSFAPSAVPLAADRDGPLVEQSVEGLVVTAVDTGVPHAVAFVDDVDAVDLEAVAPPVRHADVFPEGANVTLAADTGDGTFAQRTFERGVEGETLACGTGAVAVGAVARRLGLTDRESLTVSPPGGDLRISVPEDGPATLTGPAAREFDVALPVPDSTTEADG</sequence>
<proteinExistence type="inferred from homology"/>
<dbReference type="GO" id="GO:0005737">
    <property type="term" value="C:cytoplasm"/>
    <property type="evidence" value="ECO:0007669"/>
    <property type="project" value="UniProtKB-SubCell"/>
</dbReference>
<protein>
    <recommendedName>
        <fullName evidence="3 4">Diaminopimelate epimerase</fullName>
        <shortName evidence="3">DAP epimerase</shortName>
        <ecNumber evidence="3 4">5.1.1.7</ecNumber>
    </recommendedName>
    <alternativeName>
        <fullName evidence="3">PLP-independent amino acid racemase</fullName>
    </alternativeName>
</protein>
<comment type="caution">
    <text evidence="6">The sequence shown here is derived from an EMBL/GenBank/DDBJ whole genome shotgun (WGS) entry which is preliminary data.</text>
</comment>
<keyword evidence="3" id="KW-0457">Lysine biosynthesis</keyword>
<keyword evidence="7" id="KW-1185">Reference proteome</keyword>
<keyword evidence="2 3" id="KW-0413">Isomerase</keyword>
<evidence type="ECO:0000256" key="4">
    <source>
        <dbReference type="NCBIfam" id="TIGR00652"/>
    </source>
</evidence>
<reference evidence="6 7" key="1">
    <citation type="journal article" date="2019" name="Int. J. Syst. Evol. Microbiol.">
        <title>The Global Catalogue of Microorganisms (GCM) 10K type strain sequencing project: providing services to taxonomists for standard genome sequencing and annotation.</title>
        <authorList>
            <consortium name="The Broad Institute Genomics Platform"/>
            <consortium name="The Broad Institute Genome Sequencing Center for Infectious Disease"/>
            <person name="Wu L."/>
            <person name="Ma J."/>
        </authorList>
    </citation>
    <scope>NUCLEOTIDE SEQUENCE [LARGE SCALE GENOMIC DNA]</scope>
    <source>
        <strain evidence="6 7">DT31</strain>
    </source>
</reference>
<feature type="binding site" evidence="3">
    <location>
        <begin position="244"/>
        <end position="245"/>
    </location>
    <ligand>
        <name>substrate</name>
    </ligand>
</feature>
<name>A0ABD5W4G9_9EURY</name>
<comment type="catalytic activity">
    <reaction evidence="3">
        <text>(2S,6S)-2,6-diaminopimelate = meso-2,6-diaminopimelate</text>
        <dbReference type="Rhea" id="RHEA:15393"/>
        <dbReference type="ChEBI" id="CHEBI:57609"/>
        <dbReference type="ChEBI" id="CHEBI:57791"/>
        <dbReference type="EC" id="5.1.1.7"/>
    </reaction>
</comment>
<keyword evidence="3" id="KW-0963">Cytoplasm</keyword>
<comment type="caution">
    <text evidence="3">Lacks conserved residue(s) required for the propagation of feature annotation.</text>
</comment>
<feature type="region of interest" description="Disordered" evidence="5">
    <location>
        <begin position="275"/>
        <end position="320"/>
    </location>
</feature>
<organism evidence="6 7">
    <name type="scientific">Halobaculum lipolyticum</name>
    <dbReference type="NCBI Taxonomy" id="3032001"/>
    <lineage>
        <taxon>Archaea</taxon>
        <taxon>Methanobacteriati</taxon>
        <taxon>Methanobacteriota</taxon>
        <taxon>Stenosarchaea group</taxon>
        <taxon>Halobacteria</taxon>
        <taxon>Halobacteriales</taxon>
        <taxon>Haloferacaceae</taxon>
        <taxon>Halobaculum</taxon>
    </lineage>
</organism>
<evidence type="ECO:0000256" key="1">
    <source>
        <dbReference type="ARBA" id="ARBA00010219"/>
    </source>
</evidence>
<dbReference type="RefSeq" id="WP_284031662.1">
    <property type="nucleotide sequence ID" value="NZ_CP126154.1"/>
</dbReference>
<evidence type="ECO:0000313" key="7">
    <source>
        <dbReference type="Proteomes" id="UP001596461"/>
    </source>
</evidence>
<dbReference type="PANTHER" id="PTHR31689">
    <property type="entry name" value="DIAMINOPIMELATE EPIMERASE, CHLOROPLASTIC"/>
    <property type="match status" value="1"/>
</dbReference>
<feature type="active site" description="Proton acceptor" evidence="3">
    <location>
        <position position="254"/>
    </location>
</feature>
<gene>
    <name evidence="3 6" type="primary">dapF</name>
    <name evidence="6" type="ORF">ACFQL9_01030</name>
</gene>
<evidence type="ECO:0000256" key="5">
    <source>
        <dbReference type="SAM" id="MobiDB-lite"/>
    </source>
</evidence>
<comment type="subunit">
    <text evidence="3">Homodimer.</text>
</comment>
<evidence type="ECO:0000256" key="3">
    <source>
        <dbReference type="HAMAP-Rule" id="MF_00197"/>
    </source>
</evidence>
<comment type="subcellular location">
    <subcellularLocation>
        <location evidence="3">Cytoplasm</location>
    </subcellularLocation>
</comment>
<dbReference type="GeneID" id="81126577"/>
<dbReference type="InterPro" id="IPR001653">
    <property type="entry name" value="DAP_epimerase_DapF"/>
</dbReference>
<dbReference type="PANTHER" id="PTHR31689:SF0">
    <property type="entry name" value="DIAMINOPIMELATE EPIMERASE"/>
    <property type="match status" value="1"/>
</dbReference>
<dbReference type="AlphaFoldDB" id="A0ABD5W4G9"/>
<accession>A0ABD5W4G9</accession>
<feature type="active site" description="Proton donor" evidence="3">
    <location>
        <position position="106"/>
    </location>
</feature>
<feature type="binding site" evidence="3">
    <location>
        <begin position="255"/>
        <end position="256"/>
    </location>
    <ligand>
        <name>substrate</name>
    </ligand>
</feature>
<feature type="binding site" evidence="3">
    <location>
        <position position="35"/>
    </location>
    <ligand>
        <name>substrate</name>
    </ligand>
</feature>
<comment type="similarity">
    <text evidence="1 3">Belongs to the diaminopimelate epimerase family.</text>
</comment>
<dbReference type="EC" id="5.1.1.7" evidence="3 4"/>
<keyword evidence="3" id="KW-0028">Amino-acid biosynthesis</keyword>
<feature type="site" description="Could be important to modulate the pK values of the two catalytic cysteine residues" evidence="3">
    <location>
        <position position="244"/>
    </location>
</feature>
<dbReference type="Gene3D" id="3.10.310.10">
    <property type="entry name" value="Diaminopimelate Epimerase, Chain A, domain 1"/>
    <property type="match status" value="2"/>
</dbReference>
<dbReference type="NCBIfam" id="TIGR00652">
    <property type="entry name" value="DapF"/>
    <property type="match status" value="1"/>
</dbReference>
<comment type="pathway">
    <text evidence="3">Amino-acid biosynthesis; L-lysine biosynthesis via DAP pathway; DL-2,6-diaminopimelate from LL-2,6-diaminopimelate: step 1/1.</text>
</comment>
<feature type="binding site" evidence="3">
    <location>
        <begin position="107"/>
        <end position="108"/>
    </location>
    <ligand>
        <name>substrate</name>
    </ligand>
</feature>
<dbReference type="EMBL" id="JBHTAH010000001">
    <property type="protein sequence ID" value="MFC7068211.1"/>
    <property type="molecule type" value="Genomic_DNA"/>
</dbReference>
<comment type="function">
    <text evidence="3">Catalyzes the stereoinversion of LL-2,6-diaminopimelate (L,L-DAP) to meso-diaminopimelate (meso-DAP), a precursor of L-lysine.</text>
</comment>
<dbReference type="SUPFAM" id="SSF54506">
    <property type="entry name" value="Diaminopimelate epimerase-like"/>
    <property type="match status" value="2"/>
</dbReference>
<dbReference type="HAMAP" id="MF_00197">
    <property type="entry name" value="DAP_epimerase"/>
    <property type="match status" value="1"/>
</dbReference>
<dbReference type="Proteomes" id="UP001596461">
    <property type="component" value="Unassembled WGS sequence"/>
</dbReference>
<feature type="binding site" evidence="3">
    <location>
        <position position="97"/>
    </location>
    <ligand>
        <name>substrate</name>
    </ligand>
</feature>
<dbReference type="GO" id="GO:0008837">
    <property type="term" value="F:diaminopimelate epimerase activity"/>
    <property type="evidence" value="ECO:0007669"/>
    <property type="project" value="UniProtKB-UniRule"/>
</dbReference>
<dbReference type="Pfam" id="PF01678">
    <property type="entry name" value="DAP_epimerase"/>
    <property type="match status" value="2"/>
</dbReference>